<dbReference type="InterPro" id="IPR042099">
    <property type="entry name" value="ANL_N_sf"/>
</dbReference>
<dbReference type="Proteomes" id="UP000030418">
    <property type="component" value="Unassembled WGS sequence"/>
</dbReference>
<keyword evidence="1" id="KW-0547">Nucleotide-binding</keyword>
<dbReference type="InterPro" id="IPR020845">
    <property type="entry name" value="AMP-binding_CS"/>
</dbReference>
<dbReference type="PANTHER" id="PTHR43272:SF33">
    <property type="entry name" value="AMP-BINDING DOMAIN-CONTAINING PROTEIN-RELATED"/>
    <property type="match status" value="1"/>
</dbReference>
<evidence type="ECO:0000256" key="1">
    <source>
        <dbReference type="ARBA" id="ARBA00022741"/>
    </source>
</evidence>
<protein>
    <submittedName>
        <fullName evidence="4">Long-chain fatty acid--CoA ligase</fullName>
    </submittedName>
</protein>
<evidence type="ECO:0000313" key="4">
    <source>
        <dbReference type="EMBL" id="KGQ29720.1"/>
    </source>
</evidence>
<keyword evidence="5" id="KW-1185">Reference proteome</keyword>
<dbReference type="InterPro" id="IPR000873">
    <property type="entry name" value="AMP-dep_synth/lig_dom"/>
</dbReference>
<dbReference type="Gene3D" id="3.40.50.12780">
    <property type="entry name" value="N-terminal domain of ligase-like"/>
    <property type="match status" value="1"/>
</dbReference>
<dbReference type="PANTHER" id="PTHR43272">
    <property type="entry name" value="LONG-CHAIN-FATTY-ACID--COA LIGASE"/>
    <property type="match status" value="1"/>
</dbReference>
<dbReference type="CDD" id="cd05907">
    <property type="entry name" value="VL_LC_FACS_like"/>
    <property type="match status" value="1"/>
</dbReference>
<dbReference type="SUPFAM" id="SSF56801">
    <property type="entry name" value="Acetyl-CoA synthetase-like"/>
    <property type="match status" value="1"/>
</dbReference>
<dbReference type="GO" id="GO:0016020">
    <property type="term" value="C:membrane"/>
    <property type="evidence" value="ECO:0007669"/>
    <property type="project" value="TreeGrafter"/>
</dbReference>
<organism evidence="4 5">
    <name type="scientific">Gallibacterium genomosp. 2</name>
    <dbReference type="NCBI Taxonomy" id="155517"/>
    <lineage>
        <taxon>Bacteria</taxon>
        <taxon>Pseudomonadati</taxon>
        <taxon>Pseudomonadota</taxon>
        <taxon>Gammaproteobacteria</taxon>
        <taxon>Pasteurellales</taxon>
        <taxon>Pasteurellaceae</taxon>
        <taxon>Gallibacterium</taxon>
    </lineage>
</organism>
<evidence type="ECO:0000256" key="2">
    <source>
        <dbReference type="ARBA" id="ARBA00022840"/>
    </source>
</evidence>
<comment type="caution">
    <text evidence="4">The sequence shown here is derived from an EMBL/GenBank/DDBJ whole genome shotgun (WGS) entry which is preliminary data.</text>
</comment>
<keyword evidence="4" id="KW-0436">Ligase</keyword>
<dbReference type="GO" id="GO:0005524">
    <property type="term" value="F:ATP binding"/>
    <property type="evidence" value="ECO:0007669"/>
    <property type="project" value="UniProtKB-KW"/>
</dbReference>
<dbReference type="Pfam" id="PF23562">
    <property type="entry name" value="AMP-binding_C_3"/>
    <property type="match status" value="1"/>
</dbReference>
<keyword evidence="2" id="KW-0067">ATP-binding</keyword>
<accession>A0A0A2XGH3</accession>
<dbReference type="PROSITE" id="PS00455">
    <property type="entry name" value="AMP_BINDING"/>
    <property type="match status" value="1"/>
</dbReference>
<dbReference type="RefSeq" id="WP_039137202.1">
    <property type="nucleotide sequence ID" value="NZ_JPXY01000070.1"/>
</dbReference>
<name>A0A0A2XGH3_9PAST</name>
<proteinExistence type="predicted"/>
<sequence length="600" mass="68305">MQHYAQTLTHFIDVIHQQSEKLSQRTALRYFDHQHKLQDISWQSFHQQSEQLSRALLTLGVGIQDKIGIFAQNMPQWTIADIAILQIRAVTVPIFATNNETQTKYIINHSEMKVLFVGNQKEYDVALSIAPHCPKLEKIIAMQPLDLRGIEMGISWQDFIATAGDESQQQLAQRLAQKSMQDLFTLIYTSGTTGEPKGVMLDYQNLAHQLATHQQTLMKIDGSDVSLSFLPLSHIFERAWVAYVLSQGAVNVYLDDPHKVREALSVVKPTLMCAVPRFYEKIYATVFDKVKQAPWLRQQIFYNALRIGKLALRYQQKQQPLPFWLKPLHQLADRLVFSKLQQVLGGRIRMMPCGGAKLEPEIGIFFHCIGVNIKLGYGMTETTATVSCWPDFGFESNSIGQIMPGTTVKIGDENEILVKGGGVMKGYFKNPEETAKCFTEDGFLKTGDAGYVDVEGNLFMTDRIKDLMKTSTGKYIAPQAVEGKLLQDKLIEQIAVIADARKYVSALVVPCFDTLEEYAKKLNIQYQNRLDLIKNAAIVEMFEKRINELQKELQGFEKIKKFTLLPKAFSIELGEITPTLKLRRKVILQRYHTLIEKMYQ</sequence>
<gene>
    <name evidence="4" type="ORF">P375_11885</name>
</gene>
<feature type="domain" description="AMP-dependent synthetase/ligase" evidence="3">
    <location>
        <begin position="17"/>
        <end position="428"/>
    </location>
</feature>
<dbReference type="Pfam" id="PF00501">
    <property type="entry name" value="AMP-binding"/>
    <property type="match status" value="1"/>
</dbReference>
<dbReference type="GO" id="GO:0004467">
    <property type="term" value="F:long-chain fatty acid-CoA ligase activity"/>
    <property type="evidence" value="ECO:0007669"/>
    <property type="project" value="TreeGrafter"/>
</dbReference>
<reference evidence="4 5" key="1">
    <citation type="submission" date="2014-08" db="EMBL/GenBank/DDBJ databases">
        <title>Chaperone-usher fimbriae in a diverse selection of Gallibacterium genomes.</title>
        <authorList>
            <person name="Kudirkiene E."/>
            <person name="Bager R.J."/>
            <person name="Johnson T.J."/>
            <person name="Bojesen A.M."/>
        </authorList>
    </citation>
    <scope>NUCLEOTIDE SEQUENCE [LARGE SCALE GENOMIC DNA]</scope>
    <source>
        <strain evidence="4 5">CCM5976</strain>
    </source>
</reference>
<evidence type="ECO:0000313" key="5">
    <source>
        <dbReference type="Proteomes" id="UP000030418"/>
    </source>
</evidence>
<dbReference type="AlphaFoldDB" id="A0A0A2XGH3"/>
<dbReference type="EMBL" id="JPXY01000070">
    <property type="protein sequence ID" value="KGQ29720.1"/>
    <property type="molecule type" value="Genomic_DNA"/>
</dbReference>
<evidence type="ECO:0000259" key="3">
    <source>
        <dbReference type="Pfam" id="PF00501"/>
    </source>
</evidence>